<evidence type="ECO:0000256" key="5">
    <source>
        <dbReference type="RuleBase" id="RU363032"/>
    </source>
</evidence>
<proteinExistence type="inferred from homology"/>
<evidence type="ECO:0000256" key="1">
    <source>
        <dbReference type="ARBA" id="ARBA00004141"/>
    </source>
</evidence>
<accession>A0ABD5Y1B9</accession>
<keyword evidence="2 5" id="KW-0812">Transmembrane</keyword>
<keyword evidence="5" id="KW-0813">Transport</keyword>
<dbReference type="PANTHER" id="PTHR42729:SF1">
    <property type="entry name" value="OLIGO_DIPEPTIDE TRANSPORT, PERMEASE PROTEIN (DPPC-2)"/>
    <property type="match status" value="1"/>
</dbReference>
<evidence type="ECO:0000256" key="3">
    <source>
        <dbReference type="ARBA" id="ARBA00022989"/>
    </source>
</evidence>
<keyword evidence="3 5" id="KW-1133">Transmembrane helix</keyword>
<dbReference type="InterPro" id="IPR000515">
    <property type="entry name" value="MetI-like"/>
</dbReference>
<dbReference type="Proteomes" id="UP001596432">
    <property type="component" value="Unassembled WGS sequence"/>
</dbReference>
<dbReference type="PROSITE" id="PS50928">
    <property type="entry name" value="ABC_TM1"/>
    <property type="match status" value="1"/>
</dbReference>
<evidence type="ECO:0000256" key="6">
    <source>
        <dbReference type="SAM" id="MobiDB-lite"/>
    </source>
</evidence>
<keyword evidence="9" id="KW-1185">Reference proteome</keyword>
<dbReference type="GO" id="GO:0005886">
    <property type="term" value="C:plasma membrane"/>
    <property type="evidence" value="ECO:0007669"/>
    <property type="project" value="UniProtKB-SubCell"/>
</dbReference>
<dbReference type="Pfam" id="PF00528">
    <property type="entry name" value="BPD_transp_1"/>
    <property type="match status" value="1"/>
</dbReference>
<organism evidence="8 9">
    <name type="scientific">Halosimplex aquaticum</name>
    <dbReference type="NCBI Taxonomy" id="3026162"/>
    <lineage>
        <taxon>Archaea</taxon>
        <taxon>Methanobacteriati</taxon>
        <taxon>Methanobacteriota</taxon>
        <taxon>Stenosarchaea group</taxon>
        <taxon>Halobacteria</taxon>
        <taxon>Halobacteriales</taxon>
        <taxon>Haloarculaceae</taxon>
        <taxon>Halosimplex</taxon>
    </lineage>
</organism>
<dbReference type="SUPFAM" id="SSF161098">
    <property type="entry name" value="MetI-like"/>
    <property type="match status" value="1"/>
</dbReference>
<feature type="transmembrane region" description="Helical" evidence="5">
    <location>
        <begin position="366"/>
        <end position="390"/>
    </location>
</feature>
<evidence type="ECO:0000256" key="2">
    <source>
        <dbReference type="ARBA" id="ARBA00022692"/>
    </source>
</evidence>
<keyword evidence="4 5" id="KW-0472">Membrane</keyword>
<evidence type="ECO:0000313" key="8">
    <source>
        <dbReference type="EMBL" id="MFC7139120.1"/>
    </source>
</evidence>
<gene>
    <name evidence="8" type="ORF">ACFQMA_04615</name>
</gene>
<protein>
    <submittedName>
        <fullName evidence="8">ABC transporter permease</fullName>
    </submittedName>
</protein>
<name>A0ABD5Y1B9_9EURY</name>
<feature type="domain" description="ABC transmembrane type-1" evidence="7">
    <location>
        <begin position="195"/>
        <end position="390"/>
    </location>
</feature>
<dbReference type="RefSeq" id="WP_274324719.1">
    <property type="nucleotide sequence ID" value="NZ_CP118158.1"/>
</dbReference>
<feature type="transmembrane region" description="Helical" evidence="5">
    <location>
        <begin position="328"/>
        <end position="346"/>
    </location>
</feature>
<feature type="transmembrane region" description="Helical" evidence="5">
    <location>
        <begin position="137"/>
        <end position="156"/>
    </location>
</feature>
<dbReference type="PANTHER" id="PTHR42729">
    <property type="entry name" value="OLIGO/DIPEPTIDE TRANSPORT, PERMEASE PROTEIN (DPPC-2)"/>
    <property type="match status" value="1"/>
</dbReference>
<comment type="similarity">
    <text evidence="5">Belongs to the binding-protein-dependent transport system permease family.</text>
</comment>
<dbReference type="Gene3D" id="1.10.3720.10">
    <property type="entry name" value="MetI-like"/>
    <property type="match status" value="1"/>
</dbReference>
<feature type="region of interest" description="Disordered" evidence="6">
    <location>
        <begin position="1"/>
        <end position="98"/>
    </location>
</feature>
<feature type="transmembrane region" description="Helical" evidence="5">
    <location>
        <begin position="198"/>
        <end position="222"/>
    </location>
</feature>
<feature type="transmembrane region" description="Helical" evidence="5">
    <location>
        <begin position="229"/>
        <end position="255"/>
    </location>
</feature>
<feature type="transmembrane region" description="Helical" evidence="5">
    <location>
        <begin position="261"/>
        <end position="279"/>
    </location>
</feature>
<dbReference type="GeneID" id="78819370"/>
<reference evidence="8 9" key="1">
    <citation type="journal article" date="2019" name="Int. J. Syst. Evol. Microbiol.">
        <title>The Global Catalogue of Microorganisms (GCM) 10K type strain sequencing project: providing services to taxonomists for standard genome sequencing and annotation.</title>
        <authorList>
            <consortium name="The Broad Institute Genomics Platform"/>
            <consortium name="The Broad Institute Genome Sequencing Center for Infectious Disease"/>
            <person name="Wu L."/>
            <person name="Ma J."/>
        </authorList>
    </citation>
    <scope>NUCLEOTIDE SEQUENCE [LARGE SCALE GENOMIC DNA]</scope>
    <source>
        <strain evidence="8 9">XZYJT29</strain>
    </source>
</reference>
<feature type="compositionally biased region" description="Basic and acidic residues" evidence="6">
    <location>
        <begin position="18"/>
        <end position="32"/>
    </location>
</feature>
<dbReference type="InterPro" id="IPR035906">
    <property type="entry name" value="MetI-like_sf"/>
</dbReference>
<dbReference type="CDD" id="cd06261">
    <property type="entry name" value="TM_PBP2"/>
    <property type="match status" value="1"/>
</dbReference>
<sequence>MSPTDEPRSGSGQSSSAERSDPRDGDDSTRDEGESDPAVDAVAGNDDAIDVSEVTGTDDDPGPSRPAISGHGRKGRVAADGGEHDDALRTDGAGGSVSDFEQMADVQLTESERRRQWFDEKVLAPARIVWDDWRARFGLIVVTFYLLMGTVGLRLVPEPAPNQGPLLVGAFRTLQHPLGTTASGTDILSQIVYATPAMLIMISSGAVFTVVLGTAIGTLAGYKGGRTDSVLMVVSDIMMTIPGLPLTIVLAAVLGINGNPVVIGVLVTINAWAGLARAIRSQVLTLRDAEYVEASRIMGIGTPKIIGSDIIPNLMPYITMNFVRQARAVIFGVVGLYFLGVLPYNSDNWGVMMNAAVGRAGATSSVAAFHWLLMPMLAVIFLGLGLTLLAQGADRVFNPRVRARHAKTVEGDDDGDGDEGTGGATTAATGGI</sequence>
<dbReference type="AlphaFoldDB" id="A0ABD5Y1B9"/>
<comment type="subcellular location">
    <subcellularLocation>
        <location evidence="5">Cell membrane</location>
        <topology evidence="5">Multi-pass membrane protein</topology>
    </subcellularLocation>
    <subcellularLocation>
        <location evidence="1">Membrane</location>
        <topology evidence="1">Multi-pass membrane protein</topology>
    </subcellularLocation>
</comment>
<evidence type="ECO:0000259" key="7">
    <source>
        <dbReference type="PROSITE" id="PS50928"/>
    </source>
</evidence>
<feature type="region of interest" description="Disordered" evidence="6">
    <location>
        <begin position="407"/>
        <end position="432"/>
    </location>
</feature>
<dbReference type="EMBL" id="JBHTAS010000001">
    <property type="protein sequence ID" value="MFC7139120.1"/>
    <property type="molecule type" value="Genomic_DNA"/>
</dbReference>
<evidence type="ECO:0000313" key="9">
    <source>
        <dbReference type="Proteomes" id="UP001596432"/>
    </source>
</evidence>
<comment type="caution">
    <text evidence="8">The sequence shown here is derived from an EMBL/GenBank/DDBJ whole genome shotgun (WGS) entry which is preliminary data.</text>
</comment>
<evidence type="ECO:0000256" key="4">
    <source>
        <dbReference type="ARBA" id="ARBA00023136"/>
    </source>
</evidence>